<protein>
    <submittedName>
        <fullName evidence="1">Uncharacterized protein</fullName>
    </submittedName>
</protein>
<dbReference type="AlphaFoldDB" id="F9YAI1"/>
<dbReference type="KEGG" id="kvl:KVU_1673"/>
<evidence type="ECO:0000313" key="1">
    <source>
        <dbReference type="EMBL" id="AEM41512.1"/>
    </source>
</evidence>
<dbReference type="EMBL" id="CP002018">
    <property type="protein sequence ID" value="AEM41512.1"/>
    <property type="molecule type" value="Genomic_DNA"/>
</dbReference>
<dbReference type="RefSeq" id="WP_013384868.1">
    <property type="nucleotide sequence ID" value="NC_017384.1"/>
</dbReference>
<organism evidence="1 2">
    <name type="scientific">Ketogulonicigenium vulgare (strain WSH-001)</name>
    <dbReference type="NCBI Taxonomy" id="759362"/>
    <lineage>
        <taxon>Bacteria</taxon>
        <taxon>Pseudomonadati</taxon>
        <taxon>Pseudomonadota</taxon>
        <taxon>Alphaproteobacteria</taxon>
        <taxon>Rhodobacterales</taxon>
        <taxon>Roseobacteraceae</taxon>
        <taxon>Ketogulonicigenium</taxon>
    </lineage>
</organism>
<keyword evidence="2" id="KW-1185">Reference proteome</keyword>
<proteinExistence type="predicted"/>
<reference evidence="1 2" key="1">
    <citation type="journal article" date="2011" name="J. Bacteriol.">
        <title>Complete genome sequence of the industrial strain Ketogulonicigenium vulgare WSH-001.</title>
        <authorList>
            <person name="Liu L."/>
            <person name="Li Y."/>
            <person name="Zhang J."/>
            <person name="Zhou Z."/>
            <person name="Liu J."/>
            <person name="Li X."/>
            <person name="Zhou J."/>
            <person name="Du G."/>
            <person name="Wang L."/>
            <person name="Chen J."/>
        </authorList>
    </citation>
    <scope>NUCLEOTIDE SEQUENCE [LARGE SCALE GENOMIC DNA]</scope>
    <source>
        <strain evidence="1 2">WSH-001</strain>
    </source>
</reference>
<evidence type="ECO:0000313" key="2">
    <source>
        <dbReference type="Proteomes" id="UP000000692"/>
    </source>
</evidence>
<sequence>MTNQIALTFALLLLLLVGADMLFNHGAALLFLARKFLDLLNWIQFWR</sequence>
<name>F9YAI1_KETVW</name>
<gene>
    <name evidence="1" type="ordered locus">KVU_1673</name>
</gene>
<accession>F9YAI1</accession>
<dbReference type="Proteomes" id="UP000000692">
    <property type="component" value="Chromosome"/>
</dbReference>
<dbReference type="HOGENOM" id="CLU_205353_0_0_5"/>